<dbReference type="PANTHER" id="PTHR34319:SF6">
    <property type="entry name" value="MAJOR EXPORTED PROTEIN"/>
    <property type="match status" value="1"/>
</dbReference>
<reference evidence="2 3" key="1">
    <citation type="submission" date="2015-05" db="EMBL/GenBank/DDBJ databases">
        <title>Genome sequences of Pluralibacter gergoviae.</title>
        <authorList>
            <person name="Greninger A.L."/>
            <person name="Miller S."/>
        </authorList>
    </citation>
    <scope>NUCLEOTIDE SEQUENCE [LARGE SCALE GENOMIC DNA]</scope>
    <source>
        <strain evidence="2 3">JS81F13</strain>
    </source>
</reference>
<protein>
    <submittedName>
        <fullName evidence="2">Hcp1 family type VI secretion system effector</fullName>
    </submittedName>
    <submittedName>
        <fullName evidence="1">Type VI secretion system tube protein Hcp</fullName>
    </submittedName>
</protein>
<evidence type="ECO:0000313" key="1">
    <source>
        <dbReference type="EMBL" id="EML1469616.1"/>
    </source>
</evidence>
<reference evidence="1" key="2">
    <citation type="submission" date="2024-02" db="EMBL/GenBank/DDBJ databases">
        <authorList>
            <consortium name="Clinical and Environmental Microbiology Branch: Whole genome sequencing antimicrobial resistance pathogens in the healthcare setting"/>
        </authorList>
    </citation>
    <scope>NUCLEOTIDE SEQUENCE</scope>
    <source>
        <strain evidence="1">2021DK-00143</strain>
    </source>
</reference>
<organism evidence="2 3">
    <name type="scientific">Pluralibacter gergoviae</name>
    <name type="common">Enterobacter gergoviae</name>
    <dbReference type="NCBI Taxonomy" id="61647"/>
    <lineage>
        <taxon>Bacteria</taxon>
        <taxon>Pseudomonadati</taxon>
        <taxon>Pseudomonadota</taxon>
        <taxon>Gammaproteobacteria</taxon>
        <taxon>Enterobacterales</taxon>
        <taxon>Enterobacteriaceae</taxon>
        <taxon>Pluralibacter</taxon>
    </lineage>
</organism>
<dbReference type="Pfam" id="PF05638">
    <property type="entry name" value="T6SS_HCP"/>
    <property type="match status" value="1"/>
</dbReference>
<gene>
    <name evidence="1" type="primary">hcp</name>
    <name evidence="2" type="ORF">ABW06_05785</name>
    <name evidence="1" type="ORF">QEG54_000283</name>
</gene>
<accession>A0A089PTC3</accession>
<dbReference type="Gene3D" id="2.30.110.20">
    <property type="entry name" value="Hcp1-like"/>
    <property type="match status" value="1"/>
</dbReference>
<dbReference type="InterPro" id="IPR036624">
    <property type="entry name" value="Hcp1-lik_sf"/>
</dbReference>
<evidence type="ECO:0000313" key="3">
    <source>
        <dbReference type="Proteomes" id="UP000036196"/>
    </source>
</evidence>
<name>A0A089PTC3_PLUGE</name>
<dbReference type="PATRIC" id="fig|61647.15.peg.4211"/>
<evidence type="ECO:0000313" key="2">
    <source>
        <dbReference type="EMBL" id="KMK14916.1"/>
    </source>
</evidence>
<dbReference type="RefSeq" id="WP_043085035.1">
    <property type="nucleotide sequence ID" value="NZ_CP009450.1"/>
</dbReference>
<comment type="caution">
    <text evidence="2">The sequence shown here is derived from an EMBL/GenBank/DDBJ whole genome shotgun (WGS) entry which is preliminary data.</text>
</comment>
<dbReference type="PANTHER" id="PTHR34319">
    <property type="entry name" value="MAJOR EXPORTED PROTEIN"/>
    <property type="match status" value="1"/>
</dbReference>
<dbReference type="AlphaFoldDB" id="A0A089PTC3"/>
<dbReference type="KEGG" id="pge:LG71_20795"/>
<dbReference type="EMBL" id="ABLOKC030000001">
    <property type="protein sequence ID" value="EML1469616.1"/>
    <property type="molecule type" value="Genomic_DNA"/>
</dbReference>
<dbReference type="eggNOG" id="COG3157">
    <property type="taxonomic scope" value="Bacteria"/>
</dbReference>
<dbReference type="STRING" id="61647.LG71_20795"/>
<dbReference type="SUPFAM" id="SSF141452">
    <property type="entry name" value="Hcp1-like"/>
    <property type="match status" value="1"/>
</dbReference>
<dbReference type="Proteomes" id="UP000036196">
    <property type="component" value="Unassembled WGS sequence"/>
</dbReference>
<dbReference type="InterPro" id="IPR008514">
    <property type="entry name" value="T6SS_Hcp"/>
</dbReference>
<dbReference type="InterPro" id="IPR052947">
    <property type="entry name" value="T6SS_Hcp1_domain"/>
</dbReference>
<proteinExistence type="predicted"/>
<keyword evidence="3" id="KW-1185">Reference proteome</keyword>
<sequence>MSNPAYLWLTDDRGAPMEGSCMVSGRIGAIELSSLTHNVNIPTDNHTGKLSGTRVHAPIMFQKEFDKTTPLLYKAVSLGLTLKSATFKMYTIDDAGIEREYFNILLANVKIVSITPDLYPGSGTGKHLETILIRYEKIMWKHCEGNIQYTDEWNQRVTM</sequence>
<dbReference type="EMBL" id="LDZF01000005">
    <property type="protein sequence ID" value="KMK14916.1"/>
    <property type="molecule type" value="Genomic_DNA"/>
</dbReference>
<dbReference type="NCBIfam" id="TIGR03344">
    <property type="entry name" value="VI_effect_Hcp1"/>
    <property type="match status" value="1"/>
</dbReference>